<dbReference type="CDD" id="cd00104">
    <property type="entry name" value="KAZAL_FS"/>
    <property type="match status" value="1"/>
</dbReference>
<dbReference type="OrthoDB" id="126772at2759"/>
<dbReference type="Proteomes" id="UP000606786">
    <property type="component" value="Unassembled WGS sequence"/>
</dbReference>
<keyword evidence="4" id="KW-1185">Reference proteome</keyword>
<dbReference type="InterPro" id="IPR002350">
    <property type="entry name" value="Kazal_dom"/>
</dbReference>
<evidence type="ECO:0000313" key="3">
    <source>
        <dbReference type="EMBL" id="CAD7003995.1"/>
    </source>
</evidence>
<name>A0A811V0X6_CERCA</name>
<evidence type="ECO:0000313" key="4">
    <source>
        <dbReference type="Proteomes" id="UP000606786"/>
    </source>
</evidence>
<dbReference type="EMBL" id="CAJHJT010000034">
    <property type="protein sequence ID" value="CAD7003995.1"/>
    <property type="molecule type" value="Genomic_DNA"/>
</dbReference>
<dbReference type="Pfam" id="PF07648">
    <property type="entry name" value="Kazal_2"/>
    <property type="match status" value="1"/>
</dbReference>
<evidence type="ECO:0000259" key="2">
    <source>
        <dbReference type="PROSITE" id="PS51465"/>
    </source>
</evidence>
<gene>
    <name evidence="3" type="ORF">CCAP1982_LOCUS12417</name>
</gene>
<organism evidence="3 4">
    <name type="scientific">Ceratitis capitata</name>
    <name type="common">Mediterranean fruit fly</name>
    <name type="synonym">Tephritis capitata</name>
    <dbReference type="NCBI Taxonomy" id="7213"/>
    <lineage>
        <taxon>Eukaryota</taxon>
        <taxon>Metazoa</taxon>
        <taxon>Ecdysozoa</taxon>
        <taxon>Arthropoda</taxon>
        <taxon>Hexapoda</taxon>
        <taxon>Insecta</taxon>
        <taxon>Pterygota</taxon>
        <taxon>Neoptera</taxon>
        <taxon>Endopterygota</taxon>
        <taxon>Diptera</taxon>
        <taxon>Brachycera</taxon>
        <taxon>Muscomorpha</taxon>
        <taxon>Tephritoidea</taxon>
        <taxon>Tephritidae</taxon>
        <taxon>Ceratitis</taxon>
        <taxon>Ceratitis</taxon>
    </lineage>
</organism>
<dbReference type="InterPro" id="IPR036058">
    <property type="entry name" value="Kazal_dom_sf"/>
</dbReference>
<sequence length="82" mass="9199">MFCELKMRKLGILVSVLLLFTYVDAQCPQICPAIYTPTCGFNGRCYKSYGNSCSLNAEACTTRQNIRQVDYQECSRPGAQLC</sequence>
<protein>
    <submittedName>
        <fullName evidence="3">(Mediterranean fruit fly) hypothetical protein</fullName>
    </submittedName>
</protein>
<dbReference type="AlphaFoldDB" id="A0A811V0X6"/>
<dbReference type="Gene3D" id="3.30.60.30">
    <property type="match status" value="1"/>
</dbReference>
<feature type="signal peptide" evidence="1">
    <location>
        <begin position="1"/>
        <end position="25"/>
    </location>
</feature>
<feature type="domain" description="Kazal-like" evidence="2">
    <location>
        <begin position="21"/>
        <end position="76"/>
    </location>
</feature>
<evidence type="ECO:0000256" key="1">
    <source>
        <dbReference type="SAM" id="SignalP"/>
    </source>
</evidence>
<dbReference type="KEGG" id="ccat:101452949"/>
<comment type="caution">
    <text evidence="3">The sequence shown here is derived from an EMBL/GenBank/DDBJ whole genome shotgun (WGS) entry which is preliminary data.</text>
</comment>
<feature type="chain" id="PRO_5032382326" evidence="1">
    <location>
        <begin position="26"/>
        <end position="82"/>
    </location>
</feature>
<dbReference type="PROSITE" id="PS51465">
    <property type="entry name" value="KAZAL_2"/>
    <property type="match status" value="1"/>
</dbReference>
<accession>A0A811V0X6</accession>
<proteinExistence type="predicted"/>
<keyword evidence="1" id="KW-0732">Signal</keyword>
<reference evidence="3" key="1">
    <citation type="submission" date="2020-11" db="EMBL/GenBank/DDBJ databases">
        <authorList>
            <person name="Whitehead M."/>
        </authorList>
    </citation>
    <scope>NUCLEOTIDE SEQUENCE</scope>
    <source>
        <strain evidence="3">EGII</strain>
    </source>
</reference>
<dbReference type="SMART" id="SM00280">
    <property type="entry name" value="KAZAL"/>
    <property type="match status" value="1"/>
</dbReference>
<dbReference type="SUPFAM" id="SSF100895">
    <property type="entry name" value="Kazal-type serine protease inhibitors"/>
    <property type="match status" value="1"/>
</dbReference>